<dbReference type="PANTHER" id="PTHR12151:SF25">
    <property type="entry name" value="LINALOOL DEHYDRATASE_ISOMERASE DOMAIN-CONTAINING PROTEIN"/>
    <property type="match status" value="1"/>
</dbReference>
<dbReference type="InterPro" id="IPR013766">
    <property type="entry name" value="Thioredoxin_domain"/>
</dbReference>
<dbReference type="EMBL" id="JBHRYR010000003">
    <property type="protein sequence ID" value="MFC3853710.1"/>
    <property type="molecule type" value="Genomic_DNA"/>
</dbReference>
<dbReference type="PROSITE" id="PS51352">
    <property type="entry name" value="THIOREDOXIN_2"/>
    <property type="match status" value="1"/>
</dbReference>
<evidence type="ECO:0000259" key="3">
    <source>
        <dbReference type="PROSITE" id="PS51352"/>
    </source>
</evidence>
<feature type="domain" description="Thioredoxin" evidence="3">
    <location>
        <begin position="37"/>
        <end position="198"/>
    </location>
</feature>
<dbReference type="SUPFAM" id="SSF52833">
    <property type="entry name" value="Thioredoxin-like"/>
    <property type="match status" value="1"/>
</dbReference>
<evidence type="ECO:0000313" key="4">
    <source>
        <dbReference type="EMBL" id="MFC3853710.1"/>
    </source>
</evidence>
<dbReference type="Pfam" id="PF02630">
    <property type="entry name" value="SCO1-SenC"/>
    <property type="match status" value="1"/>
</dbReference>
<keyword evidence="2" id="KW-0186">Copper</keyword>
<evidence type="ECO:0000313" key="5">
    <source>
        <dbReference type="Proteomes" id="UP001595617"/>
    </source>
</evidence>
<dbReference type="RefSeq" id="WP_380697120.1">
    <property type="nucleotide sequence ID" value="NZ_JBHRYR010000003.1"/>
</dbReference>
<keyword evidence="5" id="KW-1185">Reference proteome</keyword>
<evidence type="ECO:0000256" key="1">
    <source>
        <dbReference type="ARBA" id="ARBA00010996"/>
    </source>
</evidence>
<reference evidence="5" key="1">
    <citation type="journal article" date="2019" name="Int. J. Syst. Evol. Microbiol.">
        <title>The Global Catalogue of Microorganisms (GCM) 10K type strain sequencing project: providing services to taxonomists for standard genome sequencing and annotation.</title>
        <authorList>
            <consortium name="The Broad Institute Genomics Platform"/>
            <consortium name="The Broad Institute Genome Sequencing Center for Infectious Disease"/>
            <person name="Wu L."/>
            <person name="Ma J."/>
        </authorList>
    </citation>
    <scope>NUCLEOTIDE SEQUENCE [LARGE SCALE GENOMIC DNA]</scope>
    <source>
        <strain evidence="5">IBRC 10765</strain>
    </source>
</reference>
<gene>
    <name evidence="4" type="ORF">ACFOOG_12775</name>
</gene>
<dbReference type="Proteomes" id="UP001595617">
    <property type="component" value="Unassembled WGS sequence"/>
</dbReference>
<protein>
    <submittedName>
        <fullName evidence="4">SCO family protein</fullName>
    </submittedName>
</protein>
<comment type="similarity">
    <text evidence="1">Belongs to the SCO1/2 family.</text>
</comment>
<dbReference type="InterPro" id="IPR036249">
    <property type="entry name" value="Thioredoxin-like_sf"/>
</dbReference>
<dbReference type="InterPro" id="IPR003782">
    <property type="entry name" value="SCO1/SenC"/>
</dbReference>
<evidence type="ECO:0000256" key="2">
    <source>
        <dbReference type="ARBA" id="ARBA00023008"/>
    </source>
</evidence>
<name>A0ABV8A2W3_9GAMM</name>
<proteinExistence type="inferred from homology"/>
<organism evidence="4 5">
    <name type="scientific">Saccharospirillum mangrovi</name>
    <dbReference type="NCBI Taxonomy" id="2161747"/>
    <lineage>
        <taxon>Bacteria</taxon>
        <taxon>Pseudomonadati</taxon>
        <taxon>Pseudomonadota</taxon>
        <taxon>Gammaproteobacteria</taxon>
        <taxon>Oceanospirillales</taxon>
        <taxon>Saccharospirillaceae</taxon>
        <taxon>Saccharospirillum</taxon>
    </lineage>
</organism>
<accession>A0ABV8A2W3</accession>
<sequence length="198" mass="22351">MKLNRIHLSVLLLLCLVVLMAVLPIMSLRDRSTPANPMYEHLGGNFELQSLNGPVQLSDYEGKAVMLFFGFTQCPDICPTSMAVMRQVFAALPEQQRDNVQGIFISVDPERDDVQRLHDYTQFFDPRIVGITGTKAEIDAVTRQYAASYHFEESDSAMGYMVQHTARTYVIDRQGRIHDLISHEAPYTELLAAVSKVL</sequence>
<comment type="caution">
    <text evidence="4">The sequence shown here is derived from an EMBL/GenBank/DDBJ whole genome shotgun (WGS) entry which is preliminary data.</text>
</comment>
<dbReference type="PANTHER" id="PTHR12151">
    <property type="entry name" value="ELECTRON TRANSPORT PROTIN SCO1/SENC FAMILY MEMBER"/>
    <property type="match status" value="1"/>
</dbReference>
<dbReference type="CDD" id="cd02968">
    <property type="entry name" value="SCO"/>
    <property type="match status" value="1"/>
</dbReference>
<dbReference type="Gene3D" id="3.40.30.10">
    <property type="entry name" value="Glutaredoxin"/>
    <property type="match status" value="1"/>
</dbReference>